<comment type="caution">
    <text evidence="1">The sequence shown here is derived from an EMBL/GenBank/DDBJ whole genome shotgun (WGS) entry which is preliminary data.</text>
</comment>
<accession>A0A9P7JZB1</accession>
<name>A0A9P7JZB1_9AGAM</name>
<protein>
    <submittedName>
        <fullName evidence="1">Uncharacterized protein</fullName>
    </submittedName>
</protein>
<reference evidence="1" key="1">
    <citation type="journal article" date="2020" name="New Phytol.">
        <title>Comparative genomics reveals dynamic genome evolution in host specialist ectomycorrhizal fungi.</title>
        <authorList>
            <person name="Lofgren L.A."/>
            <person name="Nguyen N.H."/>
            <person name="Vilgalys R."/>
            <person name="Ruytinx J."/>
            <person name="Liao H.L."/>
            <person name="Branco S."/>
            <person name="Kuo A."/>
            <person name="LaButti K."/>
            <person name="Lipzen A."/>
            <person name="Andreopoulos W."/>
            <person name="Pangilinan J."/>
            <person name="Riley R."/>
            <person name="Hundley H."/>
            <person name="Na H."/>
            <person name="Barry K."/>
            <person name="Grigoriev I.V."/>
            <person name="Stajich J.E."/>
            <person name="Kennedy P.G."/>
        </authorList>
    </citation>
    <scope>NUCLEOTIDE SEQUENCE</scope>
    <source>
        <strain evidence="1">FC423</strain>
    </source>
</reference>
<dbReference type="RefSeq" id="XP_041298272.1">
    <property type="nucleotide sequence ID" value="XM_041430857.1"/>
</dbReference>
<dbReference type="EMBL" id="JABBWM010000005">
    <property type="protein sequence ID" value="KAG2117383.1"/>
    <property type="molecule type" value="Genomic_DNA"/>
</dbReference>
<dbReference type="AlphaFoldDB" id="A0A9P7JZB1"/>
<keyword evidence="2" id="KW-1185">Reference proteome</keyword>
<evidence type="ECO:0000313" key="1">
    <source>
        <dbReference type="EMBL" id="KAG2117383.1"/>
    </source>
</evidence>
<organism evidence="1 2">
    <name type="scientific">Suillus discolor</name>
    <dbReference type="NCBI Taxonomy" id="1912936"/>
    <lineage>
        <taxon>Eukaryota</taxon>
        <taxon>Fungi</taxon>
        <taxon>Dikarya</taxon>
        <taxon>Basidiomycota</taxon>
        <taxon>Agaricomycotina</taxon>
        <taxon>Agaricomycetes</taxon>
        <taxon>Agaricomycetidae</taxon>
        <taxon>Boletales</taxon>
        <taxon>Suillineae</taxon>
        <taxon>Suillaceae</taxon>
        <taxon>Suillus</taxon>
    </lineage>
</organism>
<gene>
    <name evidence="1" type="ORF">F5147DRAFT_567495</name>
</gene>
<sequence length="111" mass="12222">TIADLYAVSDNDDPDHTPKSSPFVTQIILYGLGTKTSCFHANVDNGAMINAIDLKTFHKALWNLKQLMKSTRILQMANGNEVPSQGVWTGTFQWNKVKVCASFEVFDGGSI</sequence>
<feature type="non-terminal residue" evidence="1">
    <location>
        <position position="1"/>
    </location>
</feature>
<dbReference type="Proteomes" id="UP000823399">
    <property type="component" value="Unassembled WGS sequence"/>
</dbReference>
<dbReference type="OrthoDB" id="3262237at2759"/>
<dbReference type="GeneID" id="64693116"/>
<proteinExistence type="predicted"/>
<evidence type="ECO:0000313" key="2">
    <source>
        <dbReference type="Proteomes" id="UP000823399"/>
    </source>
</evidence>